<feature type="compositionally biased region" description="Polar residues" evidence="1">
    <location>
        <begin position="27"/>
        <end position="36"/>
    </location>
</feature>
<evidence type="ECO:0000313" key="3">
    <source>
        <dbReference type="Proteomes" id="UP000567179"/>
    </source>
</evidence>
<dbReference type="EMBL" id="JAACJJ010000056">
    <property type="protein sequence ID" value="KAF5312696.1"/>
    <property type="molecule type" value="Genomic_DNA"/>
</dbReference>
<feature type="region of interest" description="Disordered" evidence="1">
    <location>
        <begin position="1"/>
        <end position="36"/>
    </location>
</feature>
<protein>
    <submittedName>
        <fullName evidence="2">Uncharacterized protein</fullName>
    </submittedName>
</protein>
<gene>
    <name evidence="2" type="ORF">D9619_002874</name>
</gene>
<dbReference type="Proteomes" id="UP000567179">
    <property type="component" value="Unassembled WGS sequence"/>
</dbReference>
<reference evidence="2 3" key="1">
    <citation type="journal article" date="2020" name="ISME J.">
        <title>Uncovering the hidden diversity of litter-decomposition mechanisms in mushroom-forming fungi.</title>
        <authorList>
            <person name="Floudas D."/>
            <person name="Bentzer J."/>
            <person name="Ahren D."/>
            <person name="Johansson T."/>
            <person name="Persson P."/>
            <person name="Tunlid A."/>
        </authorList>
    </citation>
    <scope>NUCLEOTIDE SEQUENCE [LARGE SCALE GENOMIC DNA]</scope>
    <source>
        <strain evidence="2 3">CBS 101986</strain>
    </source>
</reference>
<name>A0A8H5AXF5_9AGAR</name>
<evidence type="ECO:0000256" key="1">
    <source>
        <dbReference type="SAM" id="MobiDB-lite"/>
    </source>
</evidence>
<sequence length="265" mass="30826">MNIPIQSAPPIPGFAGLKNGFKKGPTPASSIKPQSLSSAQQAYRNAQFVLENKKRAVPSLDEMKKALMEDPLIRVEKQLAQLKENHAKDLQILYAYQDREVHRELIEQRKYISCNQDFIFESTIDVWDSKESLFGRYPSFSLAREHQSQYEQLKHAYLVQLLELTKKKQGIETLKAMEKKRLERAFPQTIEEFNTKPKDLQVSAAKFFDANHVEQEKMLVKNHWTRAQVTPLQNIFNADKKWQSDLRAWLIDAHKGLVDPRRRPI</sequence>
<keyword evidence="3" id="KW-1185">Reference proteome</keyword>
<proteinExistence type="predicted"/>
<dbReference type="AlphaFoldDB" id="A0A8H5AXF5"/>
<organism evidence="2 3">
    <name type="scientific">Psilocybe cf. subviscida</name>
    <dbReference type="NCBI Taxonomy" id="2480587"/>
    <lineage>
        <taxon>Eukaryota</taxon>
        <taxon>Fungi</taxon>
        <taxon>Dikarya</taxon>
        <taxon>Basidiomycota</taxon>
        <taxon>Agaricomycotina</taxon>
        <taxon>Agaricomycetes</taxon>
        <taxon>Agaricomycetidae</taxon>
        <taxon>Agaricales</taxon>
        <taxon>Agaricineae</taxon>
        <taxon>Strophariaceae</taxon>
        <taxon>Psilocybe</taxon>
    </lineage>
</organism>
<accession>A0A8H5AXF5</accession>
<comment type="caution">
    <text evidence="2">The sequence shown here is derived from an EMBL/GenBank/DDBJ whole genome shotgun (WGS) entry which is preliminary data.</text>
</comment>
<dbReference type="OrthoDB" id="3058840at2759"/>
<evidence type="ECO:0000313" key="2">
    <source>
        <dbReference type="EMBL" id="KAF5312696.1"/>
    </source>
</evidence>